<dbReference type="NCBIfam" id="TIGR00252">
    <property type="entry name" value="YraN family protein"/>
    <property type="match status" value="1"/>
</dbReference>
<dbReference type="InterPro" id="IPR011335">
    <property type="entry name" value="Restrct_endonuc-II-like"/>
</dbReference>
<dbReference type="NCBIfam" id="NF009150">
    <property type="entry name" value="PRK12497.1-3"/>
    <property type="match status" value="1"/>
</dbReference>
<comment type="caution">
    <text evidence="3">The sequence shown here is derived from an EMBL/GenBank/DDBJ whole genome shotgun (WGS) entry which is preliminary data.</text>
</comment>
<evidence type="ECO:0000256" key="1">
    <source>
        <dbReference type="ARBA" id="ARBA00006738"/>
    </source>
</evidence>
<dbReference type="PANTHER" id="PTHR34039">
    <property type="entry name" value="UPF0102 PROTEIN YRAN"/>
    <property type="match status" value="1"/>
</dbReference>
<dbReference type="SUPFAM" id="SSF52980">
    <property type="entry name" value="Restriction endonuclease-like"/>
    <property type="match status" value="1"/>
</dbReference>
<evidence type="ECO:0000313" key="3">
    <source>
        <dbReference type="EMBL" id="MFD1225149.1"/>
    </source>
</evidence>
<accession>A0ABW3UXX0</accession>
<evidence type="ECO:0000256" key="2">
    <source>
        <dbReference type="HAMAP-Rule" id="MF_00048"/>
    </source>
</evidence>
<dbReference type="RefSeq" id="WP_079910284.1">
    <property type="nucleotide sequence ID" value="NZ_BAABJG010000044.1"/>
</dbReference>
<dbReference type="EMBL" id="JBHTLU010000056">
    <property type="protein sequence ID" value="MFD1225149.1"/>
    <property type="molecule type" value="Genomic_DNA"/>
</dbReference>
<dbReference type="NCBIfam" id="NF009154">
    <property type="entry name" value="PRK12497.3-3"/>
    <property type="match status" value="1"/>
</dbReference>
<evidence type="ECO:0000313" key="4">
    <source>
        <dbReference type="Proteomes" id="UP001597180"/>
    </source>
</evidence>
<name>A0ABW3UXX0_9BACL</name>
<dbReference type="Proteomes" id="UP001597180">
    <property type="component" value="Unassembled WGS sequence"/>
</dbReference>
<sequence>MDKQGISRKQLGAMGEQYAMEHLQAQGYRIAGQNWRCRTGELDVIAWDGAILVFVEVRTRSSTQRFGTPLESVDYKKCAQVMETAQIYLHTHRYQDHQIRFDVVSVLTDKTGNLISLDHVPNAF</sequence>
<dbReference type="CDD" id="cd20736">
    <property type="entry name" value="PoNe_Nuclease"/>
    <property type="match status" value="1"/>
</dbReference>
<comment type="similarity">
    <text evidence="1 2">Belongs to the UPF0102 family.</text>
</comment>
<gene>
    <name evidence="3" type="ORF">ACFQ4B_34225</name>
</gene>
<dbReference type="HAMAP" id="MF_00048">
    <property type="entry name" value="UPF0102"/>
    <property type="match status" value="1"/>
</dbReference>
<keyword evidence="4" id="KW-1185">Reference proteome</keyword>
<dbReference type="Gene3D" id="3.40.1350.10">
    <property type="match status" value="1"/>
</dbReference>
<dbReference type="PANTHER" id="PTHR34039:SF1">
    <property type="entry name" value="UPF0102 PROTEIN YRAN"/>
    <property type="match status" value="1"/>
</dbReference>
<dbReference type="Pfam" id="PF02021">
    <property type="entry name" value="UPF0102"/>
    <property type="match status" value="1"/>
</dbReference>
<organism evidence="3 4">
    <name type="scientific">Paenibacillus vulneris</name>
    <dbReference type="NCBI Taxonomy" id="1133364"/>
    <lineage>
        <taxon>Bacteria</taxon>
        <taxon>Bacillati</taxon>
        <taxon>Bacillota</taxon>
        <taxon>Bacilli</taxon>
        <taxon>Bacillales</taxon>
        <taxon>Paenibacillaceae</taxon>
        <taxon>Paenibacillus</taxon>
    </lineage>
</organism>
<dbReference type="InterPro" id="IPR003509">
    <property type="entry name" value="UPF0102_YraN-like"/>
</dbReference>
<proteinExistence type="inferred from homology"/>
<dbReference type="InterPro" id="IPR011856">
    <property type="entry name" value="tRNA_endonuc-like_dom_sf"/>
</dbReference>
<protein>
    <recommendedName>
        <fullName evidence="2">UPF0102 protein ACFQ4B_34225</fullName>
    </recommendedName>
</protein>
<reference evidence="4" key="1">
    <citation type="journal article" date="2019" name="Int. J. Syst. Evol. Microbiol.">
        <title>The Global Catalogue of Microorganisms (GCM) 10K type strain sequencing project: providing services to taxonomists for standard genome sequencing and annotation.</title>
        <authorList>
            <consortium name="The Broad Institute Genomics Platform"/>
            <consortium name="The Broad Institute Genome Sequencing Center for Infectious Disease"/>
            <person name="Wu L."/>
            <person name="Ma J."/>
        </authorList>
    </citation>
    <scope>NUCLEOTIDE SEQUENCE [LARGE SCALE GENOMIC DNA]</scope>
    <source>
        <strain evidence="4">CCUG 53270</strain>
    </source>
</reference>